<keyword evidence="3" id="KW-1185">Reference proteome</keyword>
<accession>A0ABR2M933</accession>
<gene>
    <name evidence="2" type="ORF">KSP40_PGU015732</name>
</gene>
<comment type="caution">
    <text evidence="2">The sequence shown here is derived from an EMBL/GenBank/DDBJ whole genome shotgun (WGS) entry which is preliminary data.</text>
</comment>
<dbReference type="Proteomes" id="UP001412067">
    <property type="component" value="Unassembled WGS sequence"/>
</dbReference>
<name>A0ABR2M933_9ASPA</name>
<evidence type="ECO:0000313" key="2">
    <source>
        <dbReference type="EMBL" id="KAK8960397.1"/>
    </source>
</evidence>
<organism evidence="2 3">
    <name type="scientific">Platanthera guangdongensis</name>
    <dbReference type="NCBI Taxonomy" id="2320717"/>
    <lineage>
        <taxon>Eukaryota</taxon>
        <taxon>Viridiplantae</taxon>
        <taxon>Streptophyta</taxon>
        <taxon>Embryophyta</taxon>
        <taxon>Tracheophyta</taxon>
        <taxon>Spermatophyta</taxon>
        <taxon>Magnoliopsida</taxon>
        <taxon>Liliopsida</taxon>
        <taxon>Asparagales</taxon>
        <taxon>Orchidaceae</taxon>
        <taxon>Orchidoideae</taxon>
        <taxon>Orchideae</taxon>
        <taxon>Orchidinae</taxon>
        <taxon>Platanthera</taxon>
    </lineage>
</organism>
<reference evidence="2 3" key="1">
    <citation type="journal article" date="2022" name="Nat. Plants">
        <title>Genomes of leafy and leafless Platanthera orchids illuminate the evolution of mycoheterotrophy.</title>
        <authorList>
            <person name="Li M.H."/>
            <person name="Liu K.W."/>
            <person name="Li Z."/>
            <person name="Lu H.C."/>
            <person name="Ye Q.L."/>
            <person name="Zhang D."/>
            <person name="Wang J.Y."/>
            <person name="Li Y.F."/>
            <person name="Zhong Z.M."/>
            <person name="Liu X."/>
            <person name="Yu X."/>
            <person name="Liu D.K."/>
            <person name="Tu X.D."/>
            <person name="Liu B."/>
            <person name="Hao Y."/>
            <person name="Liao X.Y."/>
            <person name="Jiang Y.T."/>
            <person name="Sun W.H."/>
            <person name="Chen J."/>
            <person name="Chen Y.Q."/>
            <person name="Ai Y."/>
            <person name="Zhai J.W."/>
            <person name="Wu S.S."/>
            <person name="Zhou Z."/>
            <person name="Hsiao Y.Y."/>
            <person name="Wu W.L."/>
            <person name="Chen Y.Y."/>
            <person name="Lin Y.F."/>
            <person name="Hsu J.L."/>
            <person name="Li C.Y."/>
            <person name="Wang Z.W."/>
            <person name="Zhao X."/>
            <person name="Zhong W.Y."/>
            <person name="Ma X.K."/>
            <person name="Ma L."/>
            <person name="Huang J."/>
            <person name="Chen G.Z."/>
            <person name="Huang M.Z."/>
            <person name="Huang L."/>
            <person name="Peng D.H."/>
            <person name="Luo Y.B."/>
            <person name="Zou S.Q."/>
            <person name="Chen S.P."/>
            <person name="Lan S."/>
            <person name="Tsai W.C."/>
            <person name="Van de Peer Y."/>
            <person name="Liu Z.J."/>
        </authorList>
    </citation>
    <scope>NUCLEOTIDE SEQUENCE [LARGE SCALE GENOMIC DNA]</scope>
    <source>
        <strain evidence="2">Lor288</strain>
    </source>
</reference>
<evidence type="ECO:0000313" key="3">
    <source>
        <dbReference type="Proteomes" id="UP001412067"/>
    </source>
</evidence>
<protein>
    <submittedName>
        <fullName evidence="2">Uncharacterized protein</fullName>
    </submittedName>
</protein>
<feature type="compositionally biased region" description="Basic and acidic residues" evidence="1">
    <location>
        <begin position="66"/>
        <end position="77"/>
    </location>
</feature>
<evidence type="ECO:0000256" key="1">
    <source>
        <dbReference type="SAM" id="MobiDB-lite"/>
    </source>
</evidence>
<feature type="compositionally biased region" description="Pro residues" evidence="1">
    <location>
        <begin position="43"/>
        <end position="54"/>
    </location>
</feature>
<dbReference type="EMBL" id="JBBWWR010000010">
    <property type="protein sequence ID" value="KAK8960397.1"/>
    <property type="molecule type" value="Genomic_DNA"/>
</dbReference>
<proteinExistence type="predicted"/>
<feature type="region of interest" description="Disordered" evidence="1">
    <location>
        <begin position="40"/>
        <end position="77"/>
    </location>
</feature>
<sequence>MTTGPPSPAEILLTAVTEISLLLGKAAIMMIKSAVAEVEGESPLPPPHLTPLPNMPAGGSVWHGGSGHEHGDEIVIR</sequence>